<dbReference type="GO" id="GO:0006355">
    <property type="term" value="P:regulation of DNA-templated transcription"/>
    <property type="evidence" value="ECO:0007669"/>
    <property type="project" value="InterPro"/>
</dbReference>
<keyword evidence="1" id="KW-0812">Transmembrane</keyword>
<dbReference type="AlphaFoldDB" id="A0A2I7SHW6"/>
<gene>
    <name evidence="2" type="ORF">C1A40_08450</name>
</gene>
<dbReference type="KEGG" id="taj:C1A40_08450"/>
<dbReference type="Gene3D" id="1.10.10.10">
    <property type="entry name" value="Winged helix-like DNA-binding domain superfamily/Winged helix DNA-binding domain"/>
    <property type="match status" value="1"/>
</dbReference>
<keyword evidence="3" id="KW-1185">Reference proteome</keyword>
<evidence type="ECO:0000256" key="1">
    <source>
        <dbReference type="SAM" id="Phobius"/>
    </source>
</evidence>
<protein>
    <recommendedName>
        <fullName evidence="4">HTH luxR-type domain-containing protein</fullName>
    </recommendedName>
</protein>
<dbReference type="Pfam" id="PF13181">
    <property type="entry name" value="TPR_8"/>
    <property type="match status" value="1"/>
</dbReference>
<organism evidence="2 3">
    <name type="scientific">Pseudotamlana carrageenivorans</name>
    <dbReference type="NCBI Taxonomy" id="2069432"/>
    <lineage>
        <taxon>Bacteria</taxon>
        <taxon>Pseudomonadati</taxon>
        <taxon>Bacteroidota</taxon>
        <taxon>Flavobacteriia</taxon>
        <taxon>Flavobacteriales</taxon>
        <taxon>Flavobacteriaceae</taxon>
        <taxon>Pseudotamlana</taxon>
    </lineage>
</organism>
<dbReference type="EMBL" id="CP025938">
    <property type="protein sequence ID" value="AUS05493.1"/>
    <property type="molecule type" value="Genomic_DNA"/>
</dbReference>
<feature type="transmembrane region" description="Helical" evidence="1">
    <location>
        <begin position="365"/>
        <end position="382"/>
    </location>
</feature>
<dbReference type="SUPFAM" id="SSF48452">
    <property type="entry name" value="TPR-like"/>
    <property type="match status" value="1"/>
</dbReference>
<dbReference type="InterPro" id="IPR011990">
    <property type="entry name" value="TPR-like_helical_dom_sf"/>
</dbReference>
<dbReference type="Gene3D" id="1.25.40.10">
    <property type="entry name" value="Tetratricopeptide repeat domain"/>
    <property type="match status" value="2"/>
</dbReference>
<accession>A0A2I7SHW6</accession>
<dbReference type="OrthoDB" id="1090267at2"/>
<name>A0A2I7SHW6_9FLAO</name>
<dbReference type="InterPro" id="IPR036388">
    <property type="entry name" value="WH-like_DNA-bd_sf"/>
</dbReference>
<sequence>MYNNYLNKKPRKTTTLIVIIIMLTTALHAQQFKSYYDFDIISKNTALDSISVILNKTKKASQTDNNKNLLVRCLITESAYSRFTLQYNDAFKRAGEALFLSEETKNTDLIAKSHEELGVLSYMFKQDDDAGFHFKKAHSFYKAALKDQKSDSLDLLKSHYNLTMYYQRTFNAELLKKHIDSCTILSKKLHCYKTYQIYLDEKKASIAEWQQNYHTAIGLLQNSEAKIKALKPEAFKIHENFLTILYARMASTYRKENKVELAKQYFEKALNSPDYFNEVTFYRAFINTQYADLLFSEGHIEKAYEKLKQASLINHQYLNPRNDNNAGFLTVRNQYQEQINAKNKQISTQKIQLAKSTQEALQTRILLFVVIFITIIIGLIIRSRIRLIKHQKVEKSSQELIDIKNKELTTNTLQLIEKDAIIKKLSTYLKNKDNDPSAKALIKSIENQSESLWDAFNKRFTAQNIGFYERLQEKVPNLSAADLKVCALIKLNFTGKEMAYLLGISLGSVHVARHRLRKKMKLDRDKNLTNFINSI</sequence>
<dbReference type="RefSeq" id="WP_102995520.1">
    <property type="nucleotide sequence ID" value="NZ_CP025938.1"/>
</dbReference>
<dbReference type="InterPro" id="IPR016032">
    <property type="entry name" value="Sig_transdc_resp-reg_C-effctor"/>
</dbReference>
<dbReference type="Proteomes" id="UP000236592">
    <property type="component" value="Chromosome"/>
</dbReference>
<proteinExistence type="predicted"/>
<keyword evidence="1" id="KW-1133">Transmembrane helix</keyword>
<dbReference type="SUPFAM" id="SSF46894">
    <property type="entry name" value="C-terminal effector domain of the bipartite response regulators"/>
    <property type="match status" value="1"/>
</dbReference>
<keyword evidence="1" id="KW-0472">Membrane</keyword>
<dbReference type="InterPro" id="IPR019734">
    <property type="entry name" value="TPR_rpt"/>
</dbReference>
<dbReference type="GO" id="GO:0003677">
    <property type="term" value="F:DNA binding"/>
    <property type="evidence" value="ECO:0007669"/>
    <property type="project" value="InterPro"/>
</dbReference>
<evidence type="ECO:0000313" key="3">
    <source>
        <dbReference type="Proteomes" id="UP000236592"/>
    </source>
</evidence>
<evidence type="ECO:0000313" key="2">
    <source>
        <dbReference type="EMBL" id="AUS05493.1"/>
    </source>
</evidence>
<reference evidence="3" key="1">
    <citation type="submission" date="2018-01" db="EMBL/GenBank/DDBJ databases">
        <title>Complete genome of Tamlana sp. UJ94.</title>
        <authorList>
            <person name="Jung J."/>
            <person name="Chung D."/>
            <person name="Bae S.S."/>
            <person name="Baek K."/>
        </authorList>
    </citation>
    <scope>NUCLEOTIDE SEQUENCE [LARGE SCALE GENOMIC DNA]</scope>
    <source>
        <strain evidence="3">UJ94</strain>
    </source>
</reference>
<evidence type="ECO:0008006" key="4">
    <source>
        <dbReference type="Google" id="ProtNLM"/>
    </source>
</evidence>